<gene>
    <name evidence="5" type="ORF">JK629_07920</name>
</gene>
<dbReference type="InterPro" id="IPR032675">
    <property type="entry name" value="LRR_dom_sf"/>
</dbReference>
<sequence length="666" mass="71888">MNKILLFLLLTTGLASAQIVNIPDVSFKNELISDGVDTNSDGEIQVSEALATTSISLQSSNIANITGIEAFVNLTSFQSDPNQVATIDFSTNVNLVSISIQAAIPPNVGPLTSINIDSCVALENLLVSSSSIAVLDLSSNVNLTSLYIAVNPLLETVFLKNGSDESSNMDPGSWMENWLSANNPSLQYVCADDFQTTEIQQFAGTDYPVNSYCTFPPGGDVNTITGVTKLDDEGNGCDSGDSTIPYTSFNIEFNGNPSNAIAYSNAAGVYNVYAGEAGTYTLLPNLENPNYFNISPSSVDINFPVIDNSSVTQDFCAEANGVHPDLEVVIATAVHARPGFDATYLLVYKNKGNHPLSGDVQFNYPEDTMDFVSSSTTPDSQGNGTMTFNFTDLQPYQTETVEIVLAVNGPMDTPPVNIGDILQLNAQINPVAGDEMPNDNLFTLNQTVIGSFDPNNIVCLQGDEVPTNYIGDYLHYIINFENTGTAPAENVVVTMEIDADDFDPTSLQILNISHDVQIIVRNGIAEFHFQSINLDTGGHGNILLKMKTKSDLNISDIVGAKANIYFDYNFPVETNEAETSFRVLGVEEYNSLKIAIYPNPAYGLINIQAASGIKNIGIYDLQGRLIDTSTINNQNTELNISALTPGVYFLSIETQTGTGFKKFIKH</sequence>
<dbReference type="Pfam" id="PF24595">
    <property type="entry name" value="DUF7619"/>
    <property type="match status" value="1"/>
</dbReference>
<evidence type="ECO:0000256" key="2">
    <source>
        <dbReference type="SAM" id="SignalP"/>
    </source>
</evidence>
<protein>
    <submittedName>
        <fullName evidence="5">T9SS type A sorting domain-containing protein</fullName>
    </submittedName>
</protein>
<dbReference type="RefSeq" id="WP_202335123.1">
    <property type="nucleotide sequence ID" value="NZ_CP068439.1"/>
</dbReference>
<feature type="domain" description="Secretion system C-terminal sorting" evidence="3">
    <location>
        <begin position="596"/>
        <end position="664"/>
    </location>
</feature>
<dbReference type="Proteomes" id="UP000629420">
    <property type="component" value="Chromosome"/>
</dbReference>
<dbReference type="Pfam" id="PF18962">
    <property type="entry name" value="Por_Secre_tail"/>
    <property type="match status" value="1"/>
</dbReference>
<feature type="signal peptide" evidence="2">
    <location>
        <begin position="1"/>
        <end position="17"/>
    </location>
</feature>
<reference evidence="5 6" key="1">
    <citation type="submission" date="2021-01" db="EMBL/GenBank/DDBJ databases">
        <title>Aequorivita sp. strain KX20305, a bacterium isolated from the sediment collected at a cold seep field in South China Sea.</title>
        <authorList>
            <person name="Zhang H."/>
            <person name="Li C."/>
        </authorList>
    </citation>
    <scope>NUCLEOTIDE SEQUENCE [LARGE SCALE GENOMIC DNA]</scope>
    <source>
        <strain evidence="5 6">KX20305</strain>
    </source>
</reference>
<dbReference type="InterPro" id="IPR055353">
    <property type="entry name" value="DUF7619"/>
</dbReference>
<feature type="domain" description="DUF7619" evidence="4">
    <location>
        <begin position="453"/>
        <end position="579"/>
    </location>
</feature>
<feature type="chain" id="PRO_5045855525" evidence="2">
    <location>
        <begin position="18"/>
        <end position="666"/>
    </location>
</feature>
<dbReference type="InterPro" id="IPR026444">
    <property type="entry name" value="Secre_tail"/>
</dbReference>
<keyword evidence="1 2" id="KW-0732">Signal</keyword>
<dbReference type="EMBL" id="CP068439">
    <property type="protein sequence ID" value="QQX75286.1"/>
    <property type="molecule type" value="Genomic_DNA"/>
</dbReference>
<name>A0ABX7DP03_9FLAO</name>
<proteinExistence type="predicted"/>
<dbReference type="Gene3D" id="3.80.10.10">
    <property type="entry name" value="Ribonuclease Inhibitor"/>
    <property type="match status" value="1"/>
</dbReference>
<evidence type="ECO:0000259" key="3">
    <source>
        <dbReference type="Pfam" id="PF18962"/>
    </source>
</evidence>
<organism evidence="5 6">
    <name type="scientific">Aequorivita iocasae</name>
    <dbReference type="NCBI Taxonomy" id="2803865"/>
    <lineage>
        <taxon>Bacteria</taxon>
        <taxon>Pseudomonadati</taxon>
        <taxon>Bacteroidota</taxon>
        <taxon>Flavobacteriia</taxon>
        <taxon>Flavobacteriales</taxon>
        <taxon>Flavobacteriaceae</taxon>
        <taxon>Aequorivita</taxon>
    </lineage>
</organism>
<evidence type="ECO:0000313" key="6">
    <source>
        <dbReference type="Proteomes" id="UP000629420"/>
    </source>
</evidence>
<keyword evidence="6" id="KW-1185">Reference proteome</keyword>
<evidence type="ECO:0000259" key="4">
    <source>
        <dbReference type="Pfam" id="PF24595"/>
    </source>
</evidence>
<evidence type="ECO:0000313" key="5">
    <source>
        <dbReference type="EMBL" id="QQX75286.1"/>
    </source>
</evidence>
<accession>A0ABX7DP03</accession>
<evidence type="ECO:0000256" key="1">
    <source>
        <dbReference type="ARBA" id="ARBA00022729"/>
    </source>
</evidence>
<dbReference type="NCBIfam" id="TIGR04183">
    <property type="entry name" value="Por_Secre_tail"/>
    <property type="match status" value="1"/>
</dbReference>